<dbReference type="Pfam" id="PF09719">
    <property type="entry name" value="C_GCAxxG_C_C"/>
    <property type="match status" value="1"/>
</dbReference>
<organism evidence="1 2">
    <name type="scientific">Desulfovibrio intestinalis</name>
    <dbReference type="NCBI Taxonomy" id="58621"/>
    <lineage>
        <taxon>Bacteria</taxon>
        <taxon>Pseudomonadati</taxon>
        <taxon>Thermodesulfobacteriota</taxon>
        <taxon>Desulfovibrionia</taxon>
        <taxon>Desulfovibrionales</taxon>
        <taxon>Desulfovibrionaceae</taxon>
        <taxon>Desulfovibrio</taxon>
    </lineage>
</organism>
<evidence type="ECO:0000313" key="1">
    <source>
        <dbReference type="EMBL" id="MBB5144601.1"/>
    </source>
</evidence>
<dbReference type="Proteomes" id="UP000539075">
    <property type="component" value="Unassembled WGS sequence"/>
</dbReference>
<evidence type="ECO:0000313" key="2">
    <source>
        <dbReference type="Proteomes" id="UP000539075"/>
    </source>
</evidence>
<dbReference type="EMBL" id="JACHGO010000009">
    <property type="protein sequence ID" value="MBB5144601.1"/>
    <property type="molecule type" value="Genomic_DNA"/>
</dbReference>
<reference evidence="1 2" key="1">
    <citation type="submission" date="2020-08" db="EMBL/GenBank/DDBJ databases">
        <title>Genomic Encyclopedia of Type Strains, Phase IV (KMG-IV): sequencing the most valuable type-strain genomes for metagenomic binning, comparative biology and taxonomic classification.</title>
        <authorList>
            <person name="Goeker M."/>
        </authorList>
    </citation>
    <scope>NUCLEOTIDE SEQUENCE [LARGE SCALE GENOMIC DNA]</scope>
    <source>
        <strain evidence="1 2">DSM 11275</strain>
    </source>
</reference>
<gene>
    <name evidence="1" type="ORF">HNQ38_002717</name>
</gene>
<accession>A0A7W8C3E9</accession>
<dbReference type="InterPro" id="IPR010181">
    <property type="entry name" value="CGCAxxGCC_motif"/>
</dbReference>
<sequence>MTMGTQERILEMVHHCYWDKNANCAQTTLYCLEQLTGQPVHPLLFQATVGCHGAGDKGGQCGLMEGAMLFLGIYGATLGKTDAEIVEMCSRYASLFKRNFSSLACRDLRPGGFRDDDPPHLCERFTVRAVTCLHDFVTSLK</sequence>
<evidence type="ECO:0008006" key="3">
    <source>
        <dbReference type="Google" id="ProtNLM"/>
    </source>
</evidence>
<proteinExistence type="predicted"/>
<dbReference type="AlphaFoldDB" id="A0A7W8C3E9"/>
<dbReference type="RefSeq" id="WP_183721921.1">
    <property type="nucleotide sequence ID" value="NZ_JACHGO010000009.1"/>
</dbReference>
<name>A0A7W8C3E9_9BACT</name>
<protein>
    <recommendedName>
        <fullName evidence="3">C_GCAxxG_C_C family protein</fullName>
    </recommendedName>
</protein>
<keyword evidence="2" id="KW-1185">Reference proteome</keyword>
<comment type="caution">
    <text evidence="1">The sequence shown here is derived from an EMBL/GenBank/DDBJ whole genome shotgun (WGS) entry which is preliminary data.</text>
</comment>